<feature type="domain" description="Histidine kinase" evidence="13">
    <location>
        <begin position="298"/>
        <end position="514"/>
    </location>
</feature>
<evidence type="ECO:0000313" key="15">
    <source>
        <dbReference type="EMBL" id="MBW0135988.1"/>
    </source>
</evidence>
<evidence type="ECO:0000256" key="6">
    <source>
        <dbReference type="ARBA" id="ARBA00022777"/>
    </source>
</evidence>
<comment type="caution">
    <text evidence="15">The sequence shown here is derived from an EMBL/GenBank/DDBJ whole genome shotgun (WGS) entry which is preliminary data.</text>
</comment>
<evidence type="ECO:0000256" key="11">
    <source>
        <dbReference type="SAM" id="MobiDB-lite"/>
    </source>
</evidence>
<dbReference type="SMART" id="SM00304">
    <property type="entry name" value="HAMP"/>
    <property type="match status" value="1"/>
</dbReference>
<feature type="region of interest" description="Disordered" evidence="11">
    <location>
        <begin position="519"/>
        <end position="570"/>
    </location>
</feature>
<name>A0ABS6UVY0_9PSEU</name>
<dbReference type="NCBIfam" id="NF040691">
    <property type="entry name" value="MtrAB_MtrB"/>
    <property type="match status" value="1"/>
</dbReference>
<evidence type="ECO:0000256" key="10">
    <source>
        <dbReference type="ARBA" id="ARBA00035305"/>
    </source>
</evidence>
<evidence type="ECO:0000259" key="13">
    <source>
        <dbReference type="PROSITE" id="PS50109"/>
    </source>
</evidence>
<reference evidence="15 16" key="1">
    <citation type="submission" date="2020-11" db="EMBL/GenBank/DDBJ databases">
        <title>Pseudonocardia abyssalis sp. nov. and Pseudonocardia oceani sp. nov., description and phylogenomic analysis of two novel actinomycetes isolated from the deep Southern Ocean.</title>
        <authorList>
            <person name="Parra J."/>
        </authorList>
    </citation>
    <scope>NUCLEOTIDE SEQUENCE [LARGE SCALE GENOMIC DNA]</scope>
    <source>
        <strain evidence="15 16">KRD-168</strain>
    </source>
</reference>
<feature type="transmembrane region" description="Helical" evidence="12">
    <location>
        <begin position="35"/>
        <end position="54"/>
    </location>
</feature>
<dbReference type="CDD" id="cd06225">
    <property type="entry name" value="HAMP"/>
    <property type="match status" value="1"/>
</dbReference>
<evidence type="ECO:0000256" key="8">
    <source>
        <dbReference type="ARBA" id="ARBA00022989"/>
    </source>
</evidence>
<organism evidence="15 16">
    <name type="scientific">Pseudonocardia abyssalis</name>
    <dbReference type="NCBI Taxonomy" id="2792008"/>
    <lineage>
        <taxon>Bacteria</taxon>
        <taxon>Bacillati</taxon>
        <taxon>Actinomycetota</taxon>
        <taxon>Actinomycetes</taxon>
        <taxon>Pseudonocardiales</taxon>
        <taxon>Pseudonocardiaceae</taxon>
        <taxon>Pseudonocardia</taxon>
    </lineage>
</organism>
<evidence type="ECO:0000256" key="5">
    <source>
        <dbReference type="ARBA" id="ARBA00022741"/>
    </source>
</evidence>
<feature type="transmembrane region" description="Helical" evidence="12">
    <location>
        <begin position="211"/>
        <end position="234"/>
    </location>
</feature>
<dbReference type="InterPro" id="IPR003661">
    <property type="entry name" value="HisK_dim/P_dom"/>
</dbReference>
<dbReference type="CDD" id="cd00075">
    <property type="entry name" value="HATPase"/>
    <property type="match status" value="1"/>
</dbReference>
<keyword evidence="2" id="KW-1003">Cell membrane</keyword>
<dbReference type="Pfam" id="PF02518">
    <property type="entry name" value="HATPase_c"/>
    <property type="match status" value="1"/>
</dbReference>
<dbReference type="Proteomes" id="UP000694287">
    <property type="component" value="Unassembled WGS sequence"/>
</dbReference>
<dbReference type="PROSITE" id="PS50109">
    <property type="entry name" value="HIS_KIN"/>
    <property type="match status" value="1"/>
</dbReference>
<feature type="compositionally biased region" description="Acidic residues" evidence="11">
    <location>
        <begin position="558"/>
        <end position="570"/>
    </location>
</feature>
<dbReference type="InterPro" id="IPR003594">
    <property type="entry name" value="HATPase_dom"/>
</dbReference>
<evidence type="ECO:0000313" key="16">
    <source>
        <dbReference type="Proteomes" id="UP000694287"/>
    </source>
</evidence>
<evidence type="ECO:0000256" key="9">
    <source>
        <dbReference type="ARBA" id="ARBA00023136"/>
    </source>
</evidence>
<proteinExistence type="predicted"/>
<accession>A0ABS6UVY0</accession>
<evidence type="ECO:0000256" key="2">
    <source>
        <dbReference type="ARBA" id="ARBA00022475"/>
    </source>
</evidence>
<dbReference type="InterPro" id="IPR003660">
    <property type="entry name" value="HAMP_dom"/>
</dbReference>
<keyword evidence="5" id="KW-0547">Nucleotide-binding</keyword>
<gene>
    <name evidence="15" type="ORF">I4I81_17215</name>
</gene>
<dbReference type="CDD" id="cd00082">
    <property type="entry name" value="HisKA"/>
    <property type="match status" value="1"/>
</dbReference>
<comment type="subcellular location">
    <subcellularLocation>
        <location evidence="1">Cell membrane</location>
        <topology evidence="1">Multi-pass membrane protein</topology>
    </subcellularLocation>
</comment>
<protein>
    <recommendedName>
        <fullName evidence="10">Sensor histidine kinase MtrB</fullName>
    </recommendedName>
</protein>
<evidence type="ECO:0000256" key="4">
    <source>
        <dbReference type="ARBA" id="ARBA00022692"/>
    </source>
</evidence>
<keyword evidence="4 12" id="KW-0812">Transmembrane</keyword>
<evidence type="ECO:0000256" key="12">
    <source>
        <dbReference type="SAM" id="Phobius"/>
    </source>
</evidence>
<keyword evidence="16" id="KW-1185">Reference proteome</keyword>
<feature type="domain" description="HAMP" evidence="14">
    <location>
        <begin position="231"/>
        <end position="283"/>
    </location>
</feature>
<dbReference type="RefSeq" id="WP_218605740.1">
    <property type="nucleotide sequence ID" value="NZ_JADQDJ010000416.1"/>
</dbReference>
<dbReference type="Pfam" id="PF00672">
    <property type="entry name" value="HAMP"/>
    <property type="match status" value="1"/>
</dbReference>
<keyword evidence="3" id="KW-0597">Phosphoprotein</keyword>
<sequence>MPGRVRRGLAQARQLGAEVAEASGAVWRRSLQLRVVISTLALSTAVVLVLGLVLQTQIAQRLVRGKESDTLLRFEAGVSLLERDLSGVDPDREGAEGELNNALAQLTSADSDGEATAAGEFRAVLTTGRRDGGGEVSSGPVEDVPVELRRDVGDDGTLARQYVTIIQDGAAVPTLVVGQPVRTAGPRVLEFYMLFPLDSEQRTLGLVQSTLIVGGLLLLLLLAGIVSIVTRLVVRPVREAAEIAERFADGHLDERMRVQGDDEVARLGESYNEMAQSIQTQIRQLEEFGALQRRFTSDVSHELRTPLTTVRMAADVLYASRAELLPALRRSSELLVTELDRFEALLADLLEISRLDAGVADLVAERVDVRAVVLRAVEAVRGIADETGTELDLDLPDGVYAEIDNRRVERIVRNLVANAVDHGEGRPVRVQLAADERAVAVLVRDQGVGLRPGEAALVFNRFWRAEESRARRSGGSGLGLSISVEDARLHGGWLQAWGEIGRGAAFRLTLPRVAGETLTGSPLPLGPDAHAPVVSTPTPPRGRPVVELSPQWLPGDDVAADVEAELEEQR</sequence>
<keyword evidence="7" id="KW-0067">ATP-binding</keyword>
<evidence type="ECO:0000256" key="1">
    <source>
        <dbReference type="ARBA" id="ARBA00004651"/>
    </source>
</evidence>
<dbReference type="PANTHER" id="PTHR43547:SF2">
    <property type="entry name" value="HYBRID SIGNAL TRANSDUCTION HISTIDINE KINASE C"/>
    <property type="match status" value="1"/>
</dbReference>
<keyword evidence="6 15" id="KW-0808">Transferase</keyword>
<keyword evidence="8 12" id="KW-1133">Transmembrane helix</keyword>
<dbReference type="EMBL" id="JADQDK010000001">
    <property type="protein sequence ID" value="MBW0135988.1"/>
    <property type="molecule type" value="Genomic_DNA"/>
</dbReference>
<evidence type="ECO:0000256" key="3">
    <source>
        <dbReference type="ARBA" id="ARBA00022553"/>
    </source>
</evidence>
<keyword evidence="9 12" id="KW-0472">Membrane</keyword>
<evidence type="ECO:0000256" key="7">
    <source>
        <dbReference type="ARBA" id="ARBA00022840"/>
    </source>
</evidence>
<dbReference type="SMART" id="SM00387">
    <property type="entry name" value="HATPase_c"/>
    <property type="match status" value="1"/>
</dbReference>
<evidence type="ECO:0000259" key="14">
    <source>
        <dbReference type="PROSITE" id="PS50885"/>
    </source>
</evidence>
<dbReference type="SMART" id="SM00388">
    <property type="entry name" value="HisKA"/>
    <property type="match status" value="1"/>
</dbReference>
<dbReference type="GO" id="GO:0016301">
    <property type="term" value="F:kinase activity"/>
    <property type="evidence" value="ECO:0007669"/>
    <property type="project" value="UniProtKB-KW"/>
</dbReference>
<dbReference type="InterPro" id="IPR047669">
    <property type="entry name" value="MtrAB_MtrB"/>
</dbReference>
<dbReference type="PANTHER" id="PTHR43547">
    <property type="entry name" value="TWO-COMPONENT HISTIDINE KINASE"/>
    <property type="match status" value="1"/>
</dbReference>
<dbReference type="Pfam" id="PF00512">
    <property type="entry name" value="HisKA"/>
    <property type="match status" value="1"/>
</dbReference>
<dbReference type="InterPro" id="IPR005467">
    <property type="entry name" value="His_kinase_dom"/>
</dbReference>
<dbReference type="PROSITE" id="PS50885">
    <property type="entry name" value="HAMP"/>
    <property type="match status" value="1"/>
</dbReference>
<keyword evidence="6 15" id="KW-0418">Kinase</keyword>